<keyword evidence="2" id="KW-1185">Reference proteome</keyword>
<evidence type="ECO:0000313" key="2">
    <source>
        <dbReference type="Proteomes" id="UP000694287"/>
    </source>
</evidence>
<sequence length="330" mass="35818">MGSARTPTARRSQRLRVVFPDGVATARRLVAAGIPERTVYNRCRDGGPWRRLLPGVVLLSNGEPSLDQLVRAALLFGGPLTLLTGVEACRRHGLRRGPARSPVPRGRPTISILVPDSRQLRSTGFVEVSRTGRMPPPHVRDGVPLAPIVRACADAVRGLESAAEMTELMSDAVQRGLCTVAALAGELAEGSRRLTATPAEVLRDVADGVRSTAERDAKRLWARSGLPEPWWNAPVHAPDGRLLGKADCWLDDVAMAWEIESSEWHLSPADHDYTVDRAARFTSAGVVYLASKPKKILRSGPEVLEVLRAAYAHAASRPRPAVHAVDPRLR</sequence>
<dbReference type="RefSeq" id="WP_218602475.1">
    <property type="nucleotide sequence ID" value="NZ_JADQDJ010000066.1"/>
</dbReference>
<evidence type="ECO:0008006" key="3">
    <source>
        <dbReference type="Google" id="ProtNLM"/>
    </source>
</evidence>
<proteinExistence type="predicted"/>
<accession>A0ABS6UVA2</accession>
<comment type="caution">
    <text evidence="1">The sequence shown here is derived from an EMBL/GenBank/DDBJ whole genome shotgun (WGS) entry which is preliminary data.</text>
</comment>
<name>A0ABS6UVA2_9PSEU</name>
<organism evidence="1 2">
    <name type="scientific">Pseudonocardia abyssalis</name>
    <dbReference type="NCBI Taxonomy" id="2792008"/>
    <lineage>
        <taxon>Bacteria</taxon>
        <taxon>Bacillati</taxon>
        <taxon>Actinomycetota</taxon>
        <taxon>Actinomycetes</taxon>
        <taxon>Pseudonocardiales</taxon>
        <taxon>Pseudonocardiaceae</taxon>
        <taxon>Pseudonocardia</taxon>
    </lineage>
</organism>
<reference evidence="1 2" key="1">
    <citation type="submission" date="2020-11" db="EMBL/GenBank/DDBJ databases">
        <title>Pseudonocardia abyssalis sp. nov. and Pseudonocardia oceani sp. nov., description and phylogenomic analysis of two novel actinomycetes isolated from the deep Southern Ocean.</title>
        <authorList>
            <person name="Parra J."/>
        </authorList>
    </citation>
    <scope>NUCLEOTIDE SEQUENCE [LARGE SCALE GENOMIC DNA]</scope>
    <source>
        <strain evidence="1 2">KRD-168</strain>
    </source>
</reference>
<dbReference type="EMBL" id="JADQDK010000001">
    <property type="protein sequence ID" value="MBW0135763.1"/>
    <property type="molecule type" value="Genomic_DNA"/>
</dbReference>
<protein>
    <recommendedName>
        <fullName evidence="3">Transcriptional regulator, AbiEi antitoxin, Type IV TA system</fullName>
    </recommendedName>
</protein>
<dbReference type="Proteomes" id="UP000694287">
    <property type="component" value="Unassembled WGS sequence"/>
</dbReference>
<gene>
    <name evidence="1" type="ORF">I4I81_16075</name>
</gene>
<evidence type="ECO:0000313" key="1">
    <source>
        <dbReference type="EMBL" id="MBW0135763.1"/>
    </source>
</evidence>